<dbReference type="Proteomes" id="UP001152523">
    <property type="component" value="Unassembled WGS sequence"/>
</dbReference>
<gene>
    <name evidence="2" type="ORF">CEPIT_LOCUS34772</name>
</gene>
<protein>
    <submittedName>
        <fullName evidence="2">Uncharacterized protein</fullName>
    </submittedName>
</protein>
<comment type="caution">
    <text evidence="2">The sequence shown here is derived from an EMBL/GenBank/DDBJ whole genome shotgun (WGS) entry which is preliminary data.</text>
</comment>
<feature type="region of interest" description="Disordered" evidence="1">
    <location>
        <begin position="1"/>
        <end position="24"/>
    </location>
</feature>
<proteinExistence type="predicted"/>
<organism evidence="2 3">
    <name type="scientific">Cuscuta epithymum</name>
    <dbReference type="NCBI Taxonomy" id="186058"/>
    <lineage>
        <taxon>Eukaryota</taxon>
        <taxon>Viridiplantae</taxon>
        <taxon>Streptophyta</taxon>
        <taxon>Embryophyta</taxon>
        <taxon>Tracheophyta</taxon>
        <taxon>Spermatophyta</taxon>
        <taxon>Magnoliopsida</taxon>
        <taxon>eudicotyledons</taxon>
        <taxon>Gunneridae</taxon>
        <taxon>Pentapetalae</taxon>
        <taxon>asterids</taxon>
        <taxon>lamiids</taxon>
        <taxon>Solanales</taxon>
        <taxon>Convolvulaceae</taxon>
        <taxon>Cuscuteae</taxon>
        <taxon>Cuscuta</taxon>
        <taxon>Cuscuta subgen. Cuscuta</taxon>
    </lineage>
</organism>
<dbReference type="AlphaFoldDB" id="A0AAV0FK21"/>
<evidence type="ECO:0000313" key="2">
    <source>
        <dbReference type="EMBL" id="CAH9135768.1"/>
    </source>
</evidence>
<evidence type="ECO:0000256" key="1">
    <source>
        <dbReference type="SAM" id="MobiDB-lite"/>
    </source>
</evidence>
<accession>A0AAV0FK21</accession>
<keyword evidence="3" id="KW-1185">Reference proteome</keyword>
<feature type="region of interest" description="Disordered" evidence="1">
    <location>
        <begin position="66"/>
        <end position="159"/>
    </location>
</feature>
<sequence length="187" mass="20810">MAIGEDKEELVFDDEEDGEQPTNKGKAIFPVVGMVLMDRKIKFQFFKELMASLWRLVKGVSIKEIGEKRPGGGVKTSPTGGNKWLIEGSSNTCMRLPQRSDSQDTDKQGWKETTTGTGIGSIKEGNSVSPEEGSGEQKRRRNWEEKEQEDPAGEDMALDRQKGSVGGLVVVHLKFESFSYFFCCCFS</sequence>
<feature type="compositionally biased region" description="Acidic residues" evidence="1">
    <location>
        <begin position="1"/>
        <end position="19"/>
    </location>
</feature>
<dbReference type="EMBL" id="CAMAPF010000991">
    <property type="protein sequence ID" value="CAH9135768.1"/>
    <property type="molecule type" value="Genomic_DNA"/>
</dbReference>
<feature type="compositionally biased region" description="Basic and acidic residues" evidence="1">
    <location>
        <begin position="101"/>
        <end position="110"/>
    </location>
</feature>
<evidence type="ECO:0000313" key="3">
    <source>
        <dbReference type="Proteomes" id="UP001152523"/>
    </source>
</evidence>
<name>A0AAV0FK21_9ASTE</name>
<reference evidence="2" key="1">
    <citation type="submission" date="2022-07" db="EMBL/GenBank/DDBJ databases">
        <authorList>
            <person name="Macas J."/>
            <person name="Novak P."/>
            <person name="Neumann P."/>
        </authorList>
    </citation>
    <scope>NUCLEOTIDE SEQUENCE</scope>
</reference>